<dbReference type="GO" id="GO:0008168">
    <property type="term" value="F:methyltransferase activity"/>
    <property type="evidence" value="ECO:0007669"/>
    <property type="project" value="UniProtKB-KW"/>
</dbReference>
<organism evidence="2 3">
    <name type="scientific">Methanohalarchaeum thermophilum</name>
    <dbReference type="NCBI Taxonomy" id="1903181"/>
    <lineage>
        <taxon>Archaea</taxon>
        <taxon>Methanobacteriati</taxon>
        <taxon>Methanobacteriota</taxon>
        <taxon>Methanonatronarchaeia</taxon>
        <taxon>Methanonatronarchaeales</taxon>
        <taxon>Methanonatronarchaeaceae</taxon>
        <taxon>Candidatus Methanohalarchaeum</taxon>
    </lineage>
</organism>
<sequence>MKGKDRIKAAFENEAVDRIPVGSGSVMIRDYIERTGASFPEFHKDPELMARISMLVSHDAGLDNVVIPFGMVNQAHALGVDVEWGNWEIGTKPSPKNHLDDPKEAKTENIADDDVIRTIVEAAKITVEESPDRLTTPLVSGPVTVAGHLVGTEKLMAMTIKDPEQAEEWFKIAAESAKKEIKALSEVGVEGIYYCDPTASGDLLSPKYYNDIVKDVVTDVVDYAHSRGIYLELHICGKSEEILEYMAETGADSLHIDQKVDLVDARKRAGDDVCLAGNVEPAKMTKDYSEVLKEAGESIAKGADYLKPGCGSPTGTKPKNLKALVRAAKRCCFHGKRV</sequence>
<dbReference type="Proteomes" id="UP000185744">
    <property type="component" value="Unassembled WGS sequence"/>
</dbReference>
<dbReference type="PANTHER" id="PTHR47099:SF1">
    <property type="entry name" value="METHYLCOBAMIDE:COM METHYLTRANSFERASE MTBA"/>
    <property type="match status" value="1"/>
</dbReference>
<accession>A0A1Q6DV45</accession>
<proteinExistence type="predicted"/>
<protein>
    <submittedName>
        <fullName evidence="2">Methylcobalamin:coenzyme M methyltransferase MtbA</fullName>
    </submittedName>
</protein>
<reference evidence="2" key="1">
    <citation type="submission" date="2016-12" db="EMBL/GenBank/DDBJ databases">
        <title>Discovery of methanogenic haloarchaea.</title>
        <authorList>
            <person name="Sorokin D.Y."/>
            <person name="Makarova K.S."/>
            <person name="Abbas B."/>
            <person name="Ferrer M."/>
            <person name="Golyshin P.N."/>
        </authorList>
    </citation>
    <scope>NUCLEOTIDE SEQUENCE [LARGE SCALE GENOMIC DNA]</scope>
    <source>
        <strain evidence="2">HMET1</strain>
    </source>
</reference>
<dbReference type="GO" id="GO:0006779">
    <property type="term" value="P:porphyrin-containing compound biosynthetic process"/>
    <property type="evidence" value="ECO:0007669"/>
    <property type="project" value="InterPro"/>
</dbReference>
<name>A0A1Q6DV45_METT1</name>
<dbReference type="SUPFAM" id="SSF51726">
    <property type="entry name" value="UROD/MetE-like"/>
    <property type="match status" value="1"/>
</dbReference>
<dbReference type="GO" id="GO:0032259">
    <property type="term" value="P:methylation"/>
    <property type="evidence" value="ECO:0007669"/>
    <property type="project" value="UniProtKB-KW"/>
</dbReference>
<dbReference type="InterPro" id="IPR052024">
    <property type="entry name" value="Methanogen_methyltrans"/>
</dbReference>
<comment type="caution">
    <text evidence="2">The sequence shown here is derived from an EMBL/GenBank/DDBJ whole genome shotgun (WGS) entry which is preliminary data.</text>
</comment>
<dbReference type="InterPro" id="IPR000257">
    <property type="entry name" value="Uroporphyrinogen_deCOase"/>
</dbReference>
<gene>
    <name evidence="2" type="ORF">BTN85_0667</name>
</gene>
<dbReference type="InterPro" id="IPR038071">
    <property type="entry name" value="UROD/MetE-like_sf"/>
</dbReference>
<keyword evidence="2" id="KW-0808">Transferase</keyword>
<keyword evidence="2" id="KW-0489">Methyltransferase</keyword>
<feature type="domain" description="Uroporphyrinogen decarboxylase (URO-D)" evidence="1">
    <location>
        <begin position="4"/>
        <end position="330"/>
    </location>
</feature>
<evidence type="ECO:0000259" key="1">
    <source>
        <dbReference type="Pfam" id="PF01208"/>
    </source>
</evidence>
<dbReference type="PANTHER" id="PTHR47099">
    <property type="entry name" value="METHYLCOBAMIDE:COM METHYLTRANSFERASE MTBA"/>
    <property type="match status" value="1"/>
</dbReference>
<dbReference type="AlphaFoldDB" id="A0A1Q6DV45"/>
<dbReference type="STRING" id="1903181.BTN85_0667"/>
<dbReference type="Pfam" id="PF01208">
    <property type="entry name" value="URO-D"/>
    <property type="match status" value="1"/>
</dbReference>
<dbReference type="EMBL" id="MSDW01000001">
    <property type="protein sequence ID" value="OKY78182.1"/>
    <property type="molecule type" value="Genomic_DNA"/>
</dbReference>
<dbReference type="GO" id="GO:0004853">
    <property type="term" value="F:uroporphyrinogen decarboxylase activity"/>
    <property type="evidence" value="ECO:0007669"/>
    <property type="project" value="InterPro"/>
</dbReference>
<dbReference type="Gene3D" id="3.20.20.210">
    <property type="match status" value="1"/>
</dbReference>
<evidence type="ECO:0000313" key="2">
    <source>
        <dbReference type="EMBL" id="OKY78182.1"/>
    </source>
</evidence>
<evidence type="ECO:0000313" key="3">
    <source>
        <dbReference type="Proteomes" id="UP000185744"/>
    </source>
</evidence>
<keyword evidence="3" id="KW-1185">Reference proteome</keyword>
<dbReference type="InParanoid" id="A0A1Q6DV45"/>